<dbReference type="RefSeq" id="WP_117747509.1">
    <property type="nucleotide sequence ID" value="NZ_DAWDCE010000033.1"/>
</dbReference>
<dbReference type="InterPro" id="IPR050177">
    <property type="entry name" value="Lipid_A_modif_metabolic_enz"/>
</dbReference>
<evidence type="ECO:0000313" key="2">
    <source>
        <dbReference type="EMBL" id="RGM41599.1"/>
    </source>
</evidence>
<dbReference type="Gene3D" id="3.40.50.720">
    <property type="entry name" value="NAD(P)-binding Rossmann-like Domain"/>
    <property type="match status" value="1"/>
</dbReference>
<feature type="domain" description="NAD-dependent epimerase/dehydratase" evidence="1">
    <location>
        <begin position="4"/>
        <end position="184"/>
    </location>
</feature>
<protein>
    <submittedName>
        <fullName evidence="2">NAD(P)-dependent oxidoreductase</fullName>
    </submittedName>
</protein>
<dbReference type="Pfam" id="PF01370">
    <property type="entry name" value="Epimerase"/>
    <property type="match status" value="1"/>
</dbReference>
<gene>
    <name evidence="2" type="ORF">DXC17_04620</name>
</gene>
<proteinExistence type="predicted"/>
<dbReference type="Proteomes" id="UP000260780">
    <property type="component" value="Unassembled WGS sequence"/>
</dbReference>
<dbReference type="PANTHER" id="PTHR43245:SF13">
    <property type="entry name" value="UDP-D-APIOSE_UDP-D-XYLOSE SYNTHASE 2"/>
    <property type="match status" value="1"/>
</dbReference>
<sequence>MMKIVVTGSEGFIGKALCKNLRSRGVEVVGIDRVCGTEAAGVPCLLAGGGIDAVIHLAAQTSVFNSDHEKILRDNIDSFVAIADGCTRFGVKLVYASSSTANPCNTTSMYGVSKHFDEVYASIYCRNATGVRLHNVYGPDQRKGTLLYALMNSEKVSLYNGGMNTRCFTYIDDVVDGLIYAIGSDKKLVNIVNPESCTILQFAEEVRKYNGVDIQCVSEKREFDNPVQSVDEGIFSVPLNYTSVSKGIAKVFGCEER</sequence>
<comment type="caution">
    <text evidence="2">The sequence shown here is derived from an EMBL/GenBank/DDBJ whole genome shotgun (WGS) entry which is preliminary data.</text>
</comment>
<evidence type="ECO:0000259" key="1">
    <source>
        <dbReference type="Pfam" id="PF01370"/>
    </source>
</evidence>
<dbReference type="PANTHER" id="PTHR43245">
    <property type="entry name" value="BIFUNCTIONAL POLYMYXIN RESISTANCE PROTEIN ARNA"/>
    <property type="match status" value="1"/>
</dbReference>
<dbReference type="AlphaFoldDB" id="A0A3E4WHC5"/>
<accession>A0A3E4WHC5</accession>
<organism evidence="2 3">
    <name type="scientific">Phocaeicola plebeius</name>
    <dbReference type="NCBI Taxonomy" id="310297"/>
    <lineage>
        <taxon>Bacteria</taxon>
        <taxon>Pseudomonadati</taxon>
        <taxon>Bacteroidota</taxon>
        <taxon>Bacteroidia</taxon>
        <taxon>Bacteroidales</taxon>
        <taxon>Bacteroidaceae</taxon>
        <taxon>Phocaeicola</taxon>
    </lineage>
</organism>
<dbReference type="EMBL" id="QSTF01000007">
    <property type="protein sequence ID" value="RGM41599.1"/>
    <property type="molecule type" value="Genomic_DNA"/>
</dbReference>
<reference evidence="2 3" key="1">
    <citation type="submission" date="2018-08" db="EMBL/GenBank/DDBJ databases">
        <title>A genome reference for cultivated species of the human gut microbiota.</title>
        <authorList>
            <person name="Zou Y."/>
            <person name="Xue W."/>
            <person name="Luo G."/>
        </authorList>
    </citation>
    <scope>NUCLEOTIDE SEQUENCE [LARGE SCALE GENOMIC DNA]</scope>
    <source>
        <strain evidence="2 3">OM08-14</strain>
    </source>
</reference>
<dbReference type="InterPro" id="IPR036291">
    <property type="entry name" value="NAD(P)-bd_dom_sf"/>
</dbReference>
<name>A0A3E4WHC5_9BACT</name>
<evidence type="ECO:0000313" key="3">
    <source>
        <dbReference type="Proteomes" id="UP000260780"/>
    </source>
</evidence>
<dbReference type="InterPro" id="IPR001509">
    <property type="entry name" value="Epimerase_deHydtase"/>
</dbReference>
<dbReference type="SUPFAM" id="SSF51735">
    <property type="entry name" value="NAD(P)-binding Rossmann-fold domains"/>
    <property type="match status" value="1"/>
</dbReference>